<dbReference type="Gene3D" id="1.10.150.240">
    <property type="entry name" value="Putative phosphatase, domain 2"/>
    <property type="match status" value="1"/>
</dbReference>
<dbReference type="InterPro" id="IPR006439">
    <property type="entry name" value="HAD-SF_hydro_IA"/>
</dbReference>
<gene>
    <name evidence="5" type="ORF">H1S06_09035</name>
</gene>
<name>A0A7W1WYK5_9GAMM</name>
<dbReference type="RefSeq" id="WP_181739355.1">
    <property type="nucleotide sequence ID" value="NZ_JACEMT010000046.1"/>
</dbReference>
<keyword evidence="3" id="KW-0460">Magnesium</keyword>
<dbReference type="InterPro" id="IPR050155">
    <property type="entry name" value="HAD-like_hydrolase_sf"/>
</dbReference>
<dbReference type="AlphaFoldDB" id="A0A7W1WYK5"/>
<dbReference type="GO" id="GO:0046872">
    <property type="term" value="F:metal ion binding"/>
    <property type="evidence" value="ECO:0007669"/>
    <property type="project" value="UniProtKB-KW"/>
</dbReference>
<dbReference type="Gene3D" id="3.40.50.1000">
    <property type="entry name" value="HAD superfamily/HAD-like"/>
    <property type="match status" value="1"/>
</dbReference>
<comment type="caution">
    <text evidence="5">The sequence shown here is derived from an EMBL/GenBank/DDBJ whole genome shotgun (WGS) entry which is preliminary data.</text>
</comment>
<dbReference type="Proteomes" id="UP000538931">
    <property type="component" value="Unassembled WGS sequence"/>
</dbReference>
<reference evidence="5 6" key="1">
    <citation type="submission" date="2020-07" db="EMBL/GenBank/DDBJ databases">
        <title>Bacterium isolated from marien macroalgae.</title>
        <authorList>
            <person name="Zhu K."/>
            <person name="Lu D."/>
            <person name="Du Z."/>
        </authorList>
    </citation>
    <scope>NUCLEOTIDE SEQUENCE [LARGE SCALE GENOMIC DNA]</scope>
    <source>
        <strain evidence="5 6">3-1745</strain>
    </source>
</reference>
<sequence length="225" mass="25130">MNAATAVLFDLDGTLLDTARDFHLIINRMLTEAGRPAIEYDSLRSQVSNGARAMVSHAFGISPDADLFPDLHQQLLDYYAEQLLVSSSLFPGMPELLDWLERHNIPWGIVTNKPERFTRPLLKALNLEHRCGSIICPENVSKTKPDPEGLLLACRQLNATPEQSLYIGDHVRDIEAGRAARMQTVAAGWGYLNPGETAEQWHSDYISHDSTDLQPLLHSIMMQAI</sequence>
<dbReference type="InterPro" id="IPR023198">
    <property type="entry name" value="PGP-like_dom2"/>
</dbReference>
<organism evidence="5 6">
    <name type="scientific">Marinobacterium marinum</name>
    <dbReference type="NCBI Taxonomy" id="2756129"/>
    <lineage>
        <taxon>Bacteria</taxon>
        <taxon>Pseudomonadati</taxon>
        <taxon>Pseudomonadota</taxon>
        <taxon>Gammaproteobacteria</taxon>
        <taxon>Oceanospirillales</taxon>
        <taxon>Oceanospirillaceae</taxon>
        <taxon>Marinobacterium</taxon>
    </lineage>
</organism>
<dbReference type="SFLD" id="SFLDG01129">
    <property type="entry name" value="C1.5:_HAD__Beta-PGM__Phosphata"/>
    <property type="match status" value="1"/>
</dbReference>
<keyword evidence="2 5" id="KW-0378">Hydrolase</keyword>
<dbReference type="SUPFAM" id="SSF56784">
    <property type="entry name" value="HAD-like"/>
    <property type="match status" value="1"/>
</dbReference>
<proteinExistence type="predicted"/>
<dbReference type="SFLD" id="SFLDG01135">
    <property type="entry name" value="C1.5.6:_HAD__Beta-PGM__Phospha"/>
    <property type="match status" value="1"/>
</dbReference>
<dbReference type="PRINTS" id="PR00413">
    <property type="entry name" value="HADHALOGNASE"/>
</dbReference>
<keyword evidence="4" id="KW-0119">Carbohydrate metabolism</keyword>
<dbReference type="InterPro" id="IPR041492">
    <property type="entry name" value="HAD_2"/>
</dbReference>
<dbReference type="InterPro" id="IPR023214">
    <property type="entry name" value="HAD_sf"/>
</dbReference>
<dbReference type="NCBIfam" id="TIGR01509">
    <property type="entry name" value="HAD-SF-IA-v3"/>
    <property type="match status" value="1"/>
</dbReference>
<dbReference type="EMBL" id="JACEMT010000046">
    <property type="protein sequence ID" value="MBA4502504.1"/>
    <property type="molecule type" value="Genomic_DNA"/>
</dbReference>
<dbReference type="InterPro" id="IPR036412">
    <property type="entry name" value="HAD-like_sf"/>
</dbReference>
<protein>
    <submittedName>
        <fullName evidence="5">HAD-IA family hydrolase</fullName>
    </submittedName>
</protein>
<dbReference type="GO" id="GO:0006281">
    <property type="term" value="P:DNA repair"/>
    <property type="evidence" value="ECO:0007669"/>
    <property type="project" value="TreeGrafter"/>
</dbReference>
<dbReference type="PANTHER" id="PTHR43434:SF23">
    <property type="entry name" value="PHOSPHOGLYCOLATE PHOSPHATASE"/>
    <property type="match status" value="1"/>
</dbReference>
<evidence type="ECO:0000313" key="6">
    <source>
        <dbReference type="Proteomes" id="UP000538931"/>
    </source>
</evidence>
<keyword evidence="6" id="KW-1185">Reference proteome</keyword>
<dbReference type="GO" id="GO:0005829">
    <property type="term" value="C:cytosol"/>
    <property type="evidence" value="ECO:0007669"/>
    <property type="project" value="TreeGrafter"/>
</dbReference>
<dbReference type="NCBIfam" id="TIGR01549">
    <property type="entry name" value="HAD-SF-IA-v1"/>
    <property type="match status" value="1"/>
</dbReference>
<dbReference type="GO" id="GO:0008967">
    <property type="term" value="F:phosphoglycolate phosphatase activity"/>
    <property type="evidence" value="ECO:0007669"/>
    <property type="project" value="TreeGrafter"/>
</dbReference>
<evidence type="ECO:0000313" key="5">
    <source>
        <dbReference type="EMBL" id="MBA4502504.1"/>
    </source>
</evidence>
<accession>A0A7W1WYK5</accession>
<dbReference type="FunFam" id="3.40.50.1000:FF:000022">
    <property type="entry name" value="Phosphoglycolate phosphatase"/>
    <property type="match status" value="1"/>
</dbReference>
<dbReference type="Pfam" id="PF13419">
    <property type="entry name" value="HAD_2"/>
    <property type="match status" value="1"/>
</dbReference>
<evidence type="ECO:0000256" key="4">
    <source>
        <dbReference type="ARBA" id="ARBA00023277"/>
    </source>
</evidence>
<keyword evidence="1" id="KW-0479">Metal-binding</keyword>
<dbReference type="SFLD" id="SFLDS00003">
    <property type="entry name" value="Haloacid_Dehalogenase"/>
    <property type="match status" value="1"/>
</dbReference>
<evidence type="ECO:0000256" key="3">
    <source>
        <dbReference type="ARBA" id="ARBA00022842"/>
    </source>
</evidence>
<evidence type="ECO:0000256" key="2">
    <source>
        <dbReference type="ARBA" id="ARBA00022801"/>
    </source>
</evidence>
<dbReference type="PANTHER" id="PTHR43434">
    <property type="entry name" value="PHOSPHOGLYCOLATE PHOSPHATASE"/>
    <property type="match status" value="1"/>
</dbReference>
<evidence type="ECO:0000256" key="1">
    <source>
        <dbReference type="ARBA" id="ARBA00022723"/>
    </source>
</evidence>